<protein>
    <submittedName>
        <fullName evidence="8">Glutamate decarboxylase</fullName>
    </submittedName>
</protein>
<dbReference type="STRING" id="1121400.SAMN02746065_11378"/>
<organism evidence="8 9">
    <name type="scientific">Desulfocicer vacuolatum DSM 3385</name>
    <dbReference type="NCBI Taxonomy" id="1121400"/>
    <lineage>
        <taxon>Bacteria</taxon>
        <taxon>Pseudomonadati</taxon>
        <taxon>Thermodesulfobacteriota</taxon>
        <taxon>Desulfobacteria</taxon>
        <taxon>Desulfobacterales</taxon>
        <taxon>Desulfobacteraceae</taxon>
        <taxon>Desulfocicer</taxon>
    </lineage>
</organism>
<keyword evidence="3" id="KW-0210">Decarboxylase</keyword>
<evidence type="ECO:0000256" key="2">
    <source>
        <dbReference type="ARBA" id="ARBA00009533"/>
    </source>
</evidence>
<dbReference type="PANTHER" id="PTHR45677:SF8">
    <property type="entry name" value="CYSTEINE SULFINIC ACID DECARBOXYLASE"/>
    <property type="match status" value="1"/>
</dbReference>
<dbReference type="Pfam" id="PF00282">
    <property type="entry name" value="Pyridoxal_deC"/>
    <property type="match status" value="1"/>
</dbReference>
<comment type="cofactor">
    <cofactor evidence="1 6 7">
        <name>pyridoxal 5'-phosphate</name>
        <dbReference type="ChEBI" id="CHEBI:597326"/>
    </cofactor>
</comment>
<dbReference type="Proteomes" id="UP000192418">
    <property type="component" value="Unassembled WGS sequence"/>
</dbReference>
<name>A0A1W2CRD4_9BACT</name>
<dbReference type="GO" id="GO:0030170">
    <property type="term" value="F:pyridoxal phosphate binding"/>
    <property type="evidence" value="ECO:0007669"/>
    <property type="project" value="InterPro"/>
</dbReference>
<gene>
    <name evidence="8" type="ORF">SAMN02746065_11378</name>
</gene>
<evidence type="ECO:0000256" key="7">
    <source>
        <dbReference type="RuleBase" id="RU000382"/>
    </source>
</evidence>
<proteinExistence type="inferred from homology"/>
<dbReference type="Gene3D" id="3.40.640.10">
    <property type="entry name" value="Type I PLP-dependent aspartate aminotransferase-like (Major domain)"/>
    <property type="match status" value="1"/>
</dbReference>
<reference evidence="8 9" key="1">
    <citation type="submission" date="2017-04" db="EMBL/GenBank/DDBJ databases">
        <authorList>
            <person name="Afonso C.L."/>
            <person name="Miller P.J."/>
            <person name="Scott M.A."/>
            <person name="Spackman E."/>
            <person name="Goraichik I."/>
            <person name="Dimitrov K.M."/>
            <person name="Suarez D.L."/>
            <person name="Swayne D.E."/>
        </authorList>
    </citation>
    <scope>NUCLEOTIDE SEQUENCE [LARGE SCALE GENOMIC DNA]</scope>
    <source>
        <strain evidence="8 9">DSM 3385</strain>
    </source>
</reference>
<dbReference type="SUPFAM" id="SSF53383">
    <property type="entry name" value="PLP-dependent transferases"/>
    <property type="match status" value="1"/>
</dbReference>
<dbReference type="AlphaFoldDB" id="A0A1W2CRD4"/>
<evidence type="ECO:0000313" key="9">
    <source>
        <dbReference type="Proteomes" id="UP000192418"/>
    </source>
</evidence>
<dbReference type="InterPro" id="IPR015422">
    <property type="entry name" value="PyrdxlP-dep_Trfase_small"/>
</dbReference>
<dbReference type="InterPro" id="IPR015424">
    <property type="entry name" value="PyrdxlP-dep_Trfase"/>
</dbReference>
<evidence type="ECO:0000256" key="4">
    <source>
        <dbReference type="ARBA" id="ARBA00022898"/>
    </source>
</evidence>
<dbReference type="InterPro" id="IPR015421">
    <property type="entry name" value="PyrdxlP-dep_Trfase_major"/>
</dbReference>
<dbReference type="EMBL" id="FWXY01000013">
    <property type="protein sequence ID" value="SMC87536.1"/>
    <property type="molecule type" value="Genomic_DNA"/>
</dbReference>
<feature type="modified residue" description="N6-(pyridoxal phosphate)lysine" evidence="6">
    <location>
        <position position="345"/>
    </location>
</feature>
<dbReference type="GO" id="GO:0019752">
    <property type="term" value="P:carboxylic acid metabolic process"/>
    <property type="evidence" value="ECO:0007669"/>
    <property type="project" value="InterPro"/>
</dbReference>
<dbReference type="PANTHER" id="PTHR45677">
    <property type="entry name" value="GLUTAMATE DECARBOXYLASE-RELATED"/>
    <property type="match status" value="1"/>
</dbReference>
<dbReference type="GO" id="GO:0016831">
    <property type="term" value="F:carboxy-lyase activity"/>
    <property type="evidence" value="ECO:0007669"/>
    <property type="project" value="UniProtKB-KW"/>
</dbReference>
<evidence type="ECO:0000256" key="5">
    <source>
        <dbReference type="ARBA" id="ARBA00023239"/>
    </source>
</evidence>
<dbReference type="GO" id="GO:0005737">
    <property type="term" value="C:cytoplasm"/>
    <property type="evidence" value="ECO:0007669"/>
    <property type="project" value="TreeGrafter"/>
</dbReference>
<sequence>MEKQYIKKDLVADWESLQRIFIRPEDDASRETLIKYMEQILFGLHDFLNKNVGVTEAISLKALTDLYKETVISPHPEKKLADVISDIIQGIAPRAVNVASPYFVGHMTAAIPFFMVHLKAIVAALNQNVIKLETSKVLSVLEKQVLAKIHRLIYKNSEIFYHTHVQSTDTTLGSFTTGGTTANLTALWVARNLLLKPFDRFQGVEAQGMAEALKAYSLDKAVILASPRGHFSLKKAGGILGIGHKNVIPVDVDAHHRVDVLKLNRRIVDLKKNGKIGIMAVVGIAGATETGIVDPLDAIADVCEDHGLHFHVDAAWGGPVMLSERYAFKLKGIERGDSVTIDGHKQFFMPMTCGMVYFRDPLAMDAIAYHANYVNREGSVDLGIKTLEGSREANSLILDSSLKIMGTRGYGLMVDHGIETAQGFSRAIHARELFEMVTEPELNILTYRILPPKIKEQILSASPGEKEKLEDRVNQLNIKVQREQREAGKSFVSRTRIRQGTKDTEGQVVLRAVIMNPMTDMDILNEVLDEQEEIAKKILQSPEPF</sequence>
<evidence type="ECO:0000256" key="3">
    <source>
        <dbReference type="ARBA" id="ARBA00022793"/>
    </source>
</evidence>
<evidence type="ECO:0000256" key="6">
    <source>
        <dbReference type="PIRSR" id="PIRSR602129-50"/>
    </source>
</evidence>
<keyword evidence="5 7" id="KW-0456">Lyase</keyword>
<keyword evidence="9" id="KW-1185">Reference proteome</keyword>
<evidence type="ECO:0000256" key="1">
    <source>
        <dbReference type="ARBA" id="ARBA00001933"/>
    </source>
</evidence>
<dbReference type="RefSeq" id="WP_084069823.1">
    <property type="nucleotide sequence ID" value="NZ_FWXY01000013.1"/>
</dbReference>
<comment type="similarity">
    <text evidence="2 7">Belongs to the group II decarboxylase family.</text>
</comment>
<dbReference type="InterPro" id="IPR002129">
    <property type="entry name" value="PyrdxlP-dep_de-COase"/>
</dbReference>
<dbReference type="OrthoDB" id="9803665at2"/>
<accession>A0A1W2CRD4</accession>
<dbReference type="Gene3D" id="3.90.1150.10">
    <property type="entry name" value="Aspartate Aminotransferase, domain 1"/>
    <property type="match status" value="1"/>
</dbReference>
<evidence type="ECO:0000313" key="8">
    <source>
        <dbReference type="EMBL" id="SMC87536.1"/>
    </source>
</evidence>
<keyword evidence="4 6" id="KW-0663">Pyridoxal phosphate</keyword>